<dbReference type="CDD" id="cd00590">
    <property type="entry name" value="RRM_SF"/>
    <property type="match status" value="1"/>
</dbReference>
<dbReference type="SUPFAM" id="SSF54928">
    <property type="entry name" value="RNA-binding domain, RBD"/>
    <property type="match status" value="1"/>
</dbReference>
<dbReference type="RefSeq" id="XP_025577912.1">
    <property type="nucleotide sequence ID" value="XM_025717580.1"/>
</dbReference>
<dbReference type="GeneID" id="37222445"/>
<dbReference type="InterPro" id="IPR050886">
    <property type="entry name" value="RNA-binding_reg"/>
</dbReference>
<keyword evidence="6" id="KW-1185">Reference proteome</keyword>
<dbReference type="PANTHER" id="PTHR48024:SF56">
    <property type="entry name" value="HETEROGENEOUS NUCLEAR RIBONUCLEOPROTEIN A0"/>
    <property type="match status" value="1"/>
</dbReference>
<keyword evidence="1 2" id="KW-0694">RNA-binding</keyword>
<evidence type="ECO:0000313" key="6">
    <source>
        <dbReference type="Proteomes" id="UP000249402"/>
    </source>
</evidence>
<dbReference type="Proteomes" id="UP000249402">
    <property type="component" value="Unassembled WGS sequence"/>
</dbReference>
<dbReference type="SMART" id="SM00360">
    <property type="entry name" value="RRM"/>
    <property type="match status" value="2"/>
</dbReference>
<dbReference type="GO" id="GO:0003723">
    <property type="term" value="F:RNA binding"/>
    <property type="evidence" value="ECO:0007669"/>
    <property type="project" value="UniProtKB-UniRule"/>
</dbReference>
<dbReference type="PANTHER" id="PTHR48024">
    <property type="entry name" value="GEO13361P1-RELATED"/>
    <property type="match status" value="1"/>
</dbReference>
<protein>
    <submittedName>
        <fullName evidence="5">RNA-binding domain-containing protein</fullName>
    </submittedName>
</protein>
<evidence type="ECO:0000256" key="3">
    <source>
        <dbReference type="SAM" id="MobiDB-lite"/>
    </source>
</evidence>
<evidence type="ECO:0000256" key="1">
    <source>
        <dbReference type="ARBA" id="ARBA00022884"/>
    </source>
</evidence>
<dbReference type="AlphaFoldDB" id="A0A395H8U7"/>
<feature type="domain" description="RRM" evidence="4">
    <location>
        <begin position="116"/>
        <end position="193"/>
    </location>
</feature>
<feature type="region of interest" description="Disordered" evidence="3">
    <location>
        <begin position="45"/>
        <end position="88"/>
    </location>
</feature>
<dbReference type="InterPro" id="IPR012677">
    <property type="entry name" value="Nucleotide-bd_a/b_plait_sf"/>
</dbReference>
<dbReference type="InterPro" id="IPR035979">
    <property type="entry name" value="RBD_domain_sf"/>
</dbReference>
<dbReference type="Gene3D" id="3.30.70.330">
    <property type="match status" value="2"/>
</dbReference>
<feature type="domain" description="RRM" evidence="4">
    <location>
        <begin position="206"/>
        <end position="284"/>
    </location>
</feature>
<dbReference type="InterPro" id="IPR000504">
    <property type="entry name" value="RRM_dom"/>
</dbReference>
<sequence>MYSFRAACRLLSLTAPAPLRSTRAIPSFTSRVTVPLRISQPLLQSRWNSDEAKPQSEPASTDAPAETESQTESHDGAPSFRFVGAERPSAESINEAIAAKRRKRSRLLSTPADPKETVFIGNLFYDVTAEDLRQTMEKYGTVEQAIVVFDSRGLSKGYGYVQFDCTDTAHRAVAAMHLRLYEGRRVTVQFAQNNLYTYREKRPPSKTLYVGNMPFEMTDRDINELFKDVQNVIDVRVAVDRHTGHPRGFVHAEFISVASAQQAFGILENKMPYGRKLRIDFSEGTNRRVTEPLVRAAKANNPE</sequence>
<dbReference type="OrthoDB" id="6730379at2759"/>
<accession>A0A395H8U7</accession>
<dbReference type="Pfam" id="PF00076">
    <property type="entry name" value="RRM_1"/>
    <property type="match status" value="2"/>
</dbReference>
<reference evidence="5 6" key="1">
    <citation type="submission" date="2018-02" db="EMBL/GenBank/DDBJ databases">
        <title>The genomes of Aspergillus section Nigri reveals drivers in fungal speciation.</title>
        <authorList>
            <consortium name="DOE Joint Genome Institute"/>
            <person name="Vesth T.C."/>
            <person name="Nybo J."/>
            <person name="Theobald S."/>
            <person name="Brandl J."/>
            <person name="Frisvad J.C."/>
            <person name="Nielsen K.F."/>
            <person name="Lyhne E.K."/>
            <person name="Kogle M.E."/>
            <person name="Kuo A."/>
            <person name="Riley R."/>
            <person name="Clum A."/>
            <person name="Nolan M."/>
            <person name="Lipzen A."/>
            <person name="Salamov A."/>
            <person name="Henrissat B."/>
            <person name="Wiebenga A."/>
            <person name="De vries R.P."/>
            <person name="Grigoriev I.V."/>
            <person name="Mortensen U.H."/>
            <person name="Andersen M.R."/>
            <person name="Baker S.E."/>
        </authorList>
    </citation>
    <scope>NUCLEOTIDE SEQUENCE [LARGE SCALE GENOMIC DNA]</scope>
    <source>
        <strain evidence="5 6">CBS 121593</strain>
    </source>
</reference>
<gene>
    <name evidence="5" type="ORF">BO80DRAFT_401741</name>
</gene>
<evidence type="ECO:0000256" key="2">
    <source>
        <dbReference type="PROSITE-ProRule" id="PRU00176"/>
    </source>
</evidence>
<evidence type="ECO:0000259" key="4">
    <source>
        <dbReference type="PROSITE" id="PS50102"/>
    </source>
</evidence>
<dbReference type="STRING" id="1448316.A0A395H8U7"/>
<name>A0A395H8U7_9EURO</name>
<proteinExistence type="predicted"/>
<dbReference type="VEuPathDB" id="FungiDB:BO80DRAFT_401741"/>
<evidence type="ECO:0000313" key="5">
    <source>
        <dbReference type="EMBL" id="RAL03585.1"/>
    </source>
</evidence>
<organism evidence="5 6">
    <name type="scientific">Aspergillus ibericus CBS 121593</name>
    <dbReference type="NCBI Taxonomy" id="1448316"/>
    <lineage>
        <taxon>Eukaryota</taxon>
        <taxon>Fungi</taxon>
        <taxon>Dikarya</taxon>
        <taxon>Ascomycota</taxon>
        <taxon>Pezizomycotina</taxon>
        <taxon>Eurotiomycetes</taxon>
        <taxon>Eurotiomycetidae</taxon>
        <taxon>Eurotiales</taxon>
        <taxon>Aspergillaceae</taxon>
        <taxon>Aspergillus</taxon>
        <taxon>Aspergillus subgen. Circumdati</taxon>
    </lineage>
</organism>
<dbReference type="EMBL" id="KZ824427">
    <property type="protein sequence ID" value="RAL03585.1"/>
    <property type="molecule type" value="Genomic_DNA"/>
</dbReference>
<dbReference type="PROSITE" id="PS50102">
    <property type="entry name" value="RRM"/>
    <property type="match status" value="2"/>
</dbReference>